<dbReference type="GO" id="GO:0006355">
    <property type="term" value="P:regulation of DNA-templated transcription"/>
    <property type="evidence" value="ECO:0007669"/>
    <property type="project" value="InterPro"/>
</dbReference>
<gene>
    <name evidence="1" type="ORF">ERS852470_00461</name>
</gene>
<evidence type="ECO:0000313" key="1">
    <source>
        <dbReference type="EMBL" id="CUN68012.1"/>
    </source>
</evidence>
<name>A0A174FXT3_9CLOT</name>
<organism evidence="1 2">
    <name type="scientific">Clostridium disporicum</name>
    <dbReference type="NCBI Taxonomy" id="84024"/>
    <lineage>
        <taxon>Bacteria</taxon>
        <taxon>Bacillati</taxon>
        <taxon>Bacillota</taxon>
        <taxon>Clostridia</taxon>
        <taxon>Eubacteriales</taxon>
        <taxon>Clostridiaceae</taxon>
        <taxon>Clostridium</taxon>
    </lineage>
</organism>
<dbReference type="InterPro" id="IPR013321">
    <property type="entry name" value="Arc_rbn_hlx_hlx"/>
</dbReference>
<dbReference type="GeneID" id="83013156"/>
<dbReference type="EMBL" id="CYZV01000004">
    <property type="protein sequence ID" value="CUN68012.1"/>
    <property type="molecule type" value="Genomic_DNA"/>
</dbReference>
<dbReference type="Gene3D" id="1.10.1220.10">
    <property type="entry name" value="Met repressor-like"/>
    <property type="match status" value="1"/>
</dbReference>
<proteinExistence type="predicted"/>
<reference evidence="1 2" key="1">
    <citation type="submission" date="2015-09" db="EMBL/GenBank/DDBJ databases">
        <authorList>
            <consortium name="Pathogen Informatics"/>
        </authorList>
    </citation>
    <scope>NUCLEOTIDE SEQUENCE [LARGE SCALE GENOMIC DNA]</scope>
    <source>
        <strain evidence="1 2">2789STDY5834855</strain>
    </source>
</reference>
<evidence type="ECO:0000313" key="2">
    <source>
        <dbReference type="Proteomes" id="UP000095558"/>
    </source>
</evidence>
<protein>
    <submittedName>
        <fullName evidence="1">Uncharacterized protein</fullName>
    </submittedName>
</protein>
<dbReference type="Proteomes" id="UP000095558">
    <property type="component" value="Unassembled WGS sequence"/>
</dbReference>
<accession>A0A174FXT3</accession>
<dbReference type="AlphaFoldDB" id="A0A174FXT3"/>
<dbReference type="RefSeq" id="WP_042401949.1">
    <property type="nucleotide sequence ID" value="NZ_CYYT01000021.1"/>
</dbReference>
<dbReference type="OrthoDB" id="1634058at2"/>
<sequence>MSEKIDNTINRKFENEFEKSSKFIKDNLIVYSEENESCEFFELMKKGYKEMSKINLEITGYSNSSQKSLKYQYDDINEYEKWLCGV</sequence>